<dbReference type="STRING" id="502025.Hoch_4975"/>
<comment type="subcellular location">
    <subcellularLocation>
        <location evidence="1">Membrane</location>
        <topology evidence="1">Single-pass membrane protein</topology>
    </subcellularLocation>
</comment>
<evidence type="ECO:0000256" key="7">
    <source>
        <dbReference type="SAM" id="MobiDB-lite"/>
    </source>
</evidence>
<feature type="compositionally biased region" description="Acidic residues" evidence="7">
    <location>
        <begin position="553"/>
        <end position="564"/>
    </location>
</feature>
<dbReference type="GO" id="GO:0005524">
    <property type="term" value="F:ATP binding"/>
    <property type="evidence" value="ECO:0007669"/>
    <property type="project" value="UniProtKB-UniRule"/>
</dbReference>
<dbReference type="Pfam" id="PF00069">
    <property type="entry name" value="Pkinase"/>
    <property type="match status" value="1"/>
</dbReference>
<keyword evidence="4 9" id="KW-0418">Kinase</keyword>
<evidence type="ECO:0000313" key="9">
    <source>
        <dbReference type="EMBL" id="ACY17464.1"/>
    </source>
</evidence>
<dbReference type="AlphaFoldDB" id="D0LUA0"/>
<dbReference type="KEGG" id="hoh:Hoch_4975"/>
<dbReference type="Proteomes" id="UP000001880">
    <property type="component" value="Chromosome"/>
</dbReference>
<dbReference type="CDD" id="cd14014">
    <property type="entry name" value="STKc_PknB_like"/>
    <property type="match status" value="1"/>
</dbReference>
<evidence type="ECO:0000313" key="10">
    <source>
        <dbReference type="Proteomes" id="UP000001880"/>
    </source>
</evidence>
<evidence type="ECO:0000256" key="1">
    <source>
        <dbReference type="ARBA" id="ARBA00004167"/>
    </source>
</evidence>
<evidence type="ECO:0000256" key="4">
    <source>
        <dbReference type="ARBA" id="ARBA00022777"/>
    </source>
</evidence>
<name>D0LUA0_HALO1</name>
<evidence type="ECO:0000256" key="6">
    <source>
        <dbReference type="PROSITE-ProRule" id="PRU10141"/>
    </source>
</evidence>
<feature type="region of interest" description="Disordered" evidence="7">
    <location>
        <begin position="539"/>
        <end position="580"/>
    </location>
</feature>
<dbReference type="EMBL" id="CP001804">
    <property type="protein sequence ID" value="ACY17464.1"/>
    <property type="molecule type" value="Genomic_DNA"/>
</dbReference>
<dbReference type="InterPro" id="IPR008271">
    <property type="entry name" value="Ser/Thr_kinase_AS"/>
</dbReference>
<dbReference type="SUPFAM" id="SSF55073">
    <property type="entry name" value="Nucleotide cyclase"/>
    <property type="match status" value="1"/>
</dbReference>
<proteinExistence type="predicted"/>
<dbReference type="Gene3D" id="3.30.200.20">
    <property type="entry name" value="Phosphorylase Kinase, domain 1"/>
    <property type="match status" value="1"/>
</dbReference>
<dbReference type="SMART" id="SM00220">
    <property type="entry name" value="S_TKc"/>
    <property type="match status" value="1"/>
</dbReference>
<evidence type="ECO:0000256" key="2">
    <source>
        <dbReference type="ARBA" id="ARBA00022679"/>
    </source>
</evidence>
<sequence>MKCDRCGHVSRSQARFCSACGGELAINLVGEELGGRYRVLSFIGSGGMGRVYRAEHMLLEKPVAIKVLAPEYARDETMWRRFRREAFAAGRVAHPHIAATLDFAYEANLVYSVMEYVDGIPLDTVIGHKPMPTDRALSIAQQIAQALGAAHEAGVIHRDVKPGNVIVSEVGRKDFVKVVDFGLAVLRSGLGKARTTQGGVTMGTPAYVAPELVLGEPLDARTDVYALGAVLYEMLVGEPPFGHGDPAQLSVSHAYKDPTPPSMRVSERLPDPVDALVMSMLAKHPDARPADGNAVAEALSALIGPLSNPVAMSLQQDCAVLVVRFGDLEAAVDQARSEVKRAVQEGEGMVARVPGDEMITHFSDARSALKAAARLRELSMRWPMAVAVHYGSVELSVGGAVFGQTVNVAMRMVRLAEIGEALATGEVRAALDPPPSGVIGTHMRLVDRSVDVFPVSDLVSDDVPVIPGLIRERSAVSFTCLCGSEGVIVTGRLREGEPIRARCRGCNRPLSVLPYADDVVGGGLWDTRPDLPARELQGDRADTVQSPVLSYEMGEDDMPTEDELNSPVDEGARHRISENE</sequence>
<keyword evidence="2" id="KW-0808">Transferase</keyword>
<feature type="domain" description="Protein kinase" evidence="8">
    <location>
        <begin position="37"/>
        <end position="303"/>
    </location>
</feature>
<dbReference type="InterPro" id="IPR011009">
    <property type="entry name" value="Kinase-like_dom_sf"/>
</dbReference>
<dbReference type="InterPro" id="IPR017441">
    <property type="entry name" value="Protein_kinase_ATP_BS"/>
</dbReference>
<keyword evidence="10" id="KW-1185">Reference proteome</keyword>
<dbReference type="Gene3D" id="1.10.510.10">
    <property type="entry name" value="Transferase(Phosphotransferase) domain 1"/>
    <property type="match status" value="1"/>
</dbReference>
<dbReference type="HOGENOM" id="CLU_469918_0_0_7"/>
<keyword evidence="3 6" id="KW-0547">Nucleotide-binding</keyword>
<feature type="compositionally biased region" description="Basic and acidic residues" evidence="7">
    <location>
        <begin position="570"/>
        <end position="580"/>
    </location>
</feature>
<dbReference type="RefSeq" id="WP_012830056.1">
    <property type="nucleotide sequence ID" value="NC_013440.1"/>
</dbReference>
<reference evidence="9 10" key="1">
    <citation type="journal article" date="2010" name="Stand. Genomic Sci.">
        <title>Complete genome sequence of Haliangium ochraceum type strain (SMP-2).</title>
        <authorList>
            <consortium name="US DOE Joint Genome Institute (JGI-PGF)"/>
            <person name="Ivanova N."/>
            <person name="Daum C."/>
            <person name="Lang E."/>
            <person name="Abt B."/>
            <person name="Kopitz M."/>
            <person name="Saunders E."/>
            <person name="Lapidus A."/>
            <person name="Lucas S."/>
            <person name="Glavina Del Rio T."/>
            <person name="Nolan M."/>
            <person name="Tice H."/>
            <person name="Copeland A."/>
            <person name="Cheng J.F."/>
            <person name="Chen F."/>
            <person name="Bruce D."/>
            <person name="Goodwin L."/>
            <person name="Pitluck S."/>
            <person name="Mavromatis K."/>
            <person name="Pati A."/>
            <person name="Mikhailova N."/>
            <person name="Chen A."/>
            <person name="Palaniappan K."/>
            <person name="Land M."/>
            <person name="Hauser L."/>
            <person name="Chang Y.J."/>
            <person name="Jeffries C.D."/>
            <person name="Detter J.C."/>
            <person name="Brettin T."/>
            <person name="Rohde M."/>
            <person name="Goker M."/>
            <person name="Bristow J."/>
            <person name="Markowitz V."/>
            <person name="Eisen J.A."/>
            <person name="Hugenholtz P."/>
            <person name="Kyrpides N.C."/>
            <person name="Klenk H.P."/>
        </authorList>
    </citation>
    <scope>NUCLEOTIDE SEQUENCE [LARGE SCALE GENOMIC DNA]</scope>
    <source>
        <strain evidence="10">DSM 14365 / CIP 107738 / JCM 11303 / AJ 13395 / SMP-2</strain>
    </source>
</reference>
<dbReference type="InterPro" id="IPR000719">
    <property type="entry name" value="Prot_kinase_dom"/>
</dbReference>
<dbReference type="PROSITE" id="PS00108">
    <property type="entry name" value="PROTEIN_KINASE_ST"/>
    <property type="match status" value="1"/>
</dbReference>
<dbReference type="eggNOG" id="COG0515">
    <property type="taxonomic scope" value="Bacteria"/>
</dbReference>
<dbReference type="PANTHER" id="PTHR43289">
    <property type="entry name" value="MITOGEN-ACTIVATED PROTEIN KINASE KINASE KINASE 20-RELATED"/>
    <property type="match status" value="1"/>
</dbReference>
<dbReference type="SUPFAM" id="SSF56112">
    <property type="entry name" value="Protein kinase-like (PK-like)"/>
    <property type="match status" value="1"/>
</dbReference>
<feature type="binding site" evidence="6">
    <location>
        <position position="66"/>
    </location>
    <ligand>
        <name>ATP</name>
        <dbReference type="ChEBI" id="CHEBI:30616"/>
    </ligand>
</feature>
<dbReference type="OrthoDB" id="9779954at2"/>
<evidence type="ECO:0000256" key="5">
    <source>
        <dbReference type="ARBA" id="ARBA00022840"/>
    </source>
</evidence>
<protein>
    <submittedName>
        <fullName evidence="9">Serine/threonine protein kinase</fullName>
    </submittedName>
</protein>
<dbReference type="PANTHER" id="PTHR43289:SF6">
    <property type="entry name" value="SERINE_THREONINE-PROTEIN KINASE NEKL-3"/>
    <property type="match status" value="1"/>
</dbReference>
<gene>
    <name evidence="9" type="ordered locus">Hoch_4975</name>
</gene>
<evidence type="ECO:0000259" key="8">
    <source>
        <dbReference type="PROSITE" id="PS50011"/>
    </source>
</evidence>
<dbReference type="InterPro" id="IPR029787">
    <property type="entry name" value="Nucleotide_cyclase"/>
</dbReference>
<dbReference type="GO" id="GO:0004674">
    <property type="term" value="F:protein serine/threonine kinase activity"/>
    <property type="evidence" value="ECO:0007669"/>
    <property type="project" value="UniProtKB-KW"/>
</dbReference>
<evidence type="ECO:0000256" key="3">
    <source>
        <dbReference type="ARBA" id="ARBA00022741"/>
    </source>
</evidence>
<dbReference type="PROSITE" id="PS50011">
    <property type="entry name" value="PROTEIN_KINASE_DOM"/>
    <property type="match status" value="1"/>
</dbReference>
<keyword evidence="5 6" id="KW-0067">ATP-binding</keyword>
<accession>D0LUA0</accession>
<dbReference type="PROSITE" id="PS00107">
    <property type="entry name" value="PROTEIN_KINASE_ATP"/>
    <property type="match status" value="1"/>
</dbReference>
<organism evidence="9 10">
    <name type="scientific">Haliangium ochraceum (strain DSM 14365 / JCM 11303 / SMP-2)</name>
    <dbReference type="NCBI Taxonomy" id="502025"/>
    <lineage>
        <taxon>Bacteria</taxon>
        <taxon>Pseudomonadati</taxon>
        <taxon>Myxococcota</taxon>
        <taxon>Polyangia</taxon>
        <taxon>Haliangiales</taxon>
        <taxon>Kofleriaceae</taxon>
        <taxon>Haliangium</taxon>
    </lineage>
</organism>
<dbReference type="GO" id="GO:0016020">
    <property type="term" value="C:membrane"/>
    <property type="evidence" value="ECO:0007669"/>
    <property type="project" value="UniProtKB-SubCell"/>
</dbReference>
<dbReference type="Gene3D" id="3.30.70.1230">
    <property type="entry name" value="Nucleotide cyclase"/>
    <property type="match status" value="1"/>
</dbReference>
<keyword evidence="9" id="KW-0723">Serine/threonine-protein kinase</keyword>
<dbReference type="eggNOG" id="COG2114">
    <property type="taxonomic scope" value="Bacteria"/>
</dbReference>